<dbReference type="Pfam" id="PF02494">
    <property type="entry name" value="HYR"/>
    <property type="match status" value="2"/>
</dbReference>
<feature type="domain" description="Sushi" evidence="15">
    <location>
        <begin position="1704"/>
        <end position="1761"/>
    </location>
</feature>
<feature type="disulfide bond" evidence="11">
    <location>
        <begin position="2762"/>
        <end position="2789"/>
    </location>
</feature>
<feature type="disulfide bond" evidence="11">
    <location>
        <begin position="3344"/>
        <end position="3371"/>
    </location>
</feature>
<feature type="disulfide bond" evidence="11">
    <location>
        <begin position="472"/>
        <end position="499"/>
    </location>
</feature>
<feature type="disulfide bond" evidence="10">
    <location>
        <begin position="1235"/>
        <end position="1244"/>
    </location>
</feature>
<keyword evidence="18" id="KW-1185">Reference proteome</keyword>
<dbReference type="PANTHER" id="PTHR46393:SF7">
    <property type="entry name" value="COMPLEMENT C2"/>
    <property type="match status" value="1"/>
</dbReference>
<dbReference type="GO" id="GO:0005509">
    <property type="term" value="F:calcium ion binding"/>
    <property type="evidence" value="ECO:0007669"/>
    <property type="project" value="InterPro"/>
</dbReference>
<feature type="domain" description="Sushi" evidence="15">
    <location>
        <begin position="3139"/>
        <end position="3197"/>
    </location>
</feature>
<dbReference type="InterPro" id="IPR000742">
    <property type="entry name" value="EGF"/>
</dbReference>
<feature type="disulfide bond" evidence="10">
    <location>
        <begin position="1273"/>
        <end position="1282"/>
    </location>
</feature>
<comment type="caution">
    <text evidence="10">Lacks conserved residue(s) required for the propagation of feature annotation.</text>
</comment>
<feature type="domain" description="Sushi" evidence="15">
    <location>
        <begin position="382"/>
        <end position="441"/>
    </location>
</feature>
<keyword evidence="7" id="KW-0472">Membrane</keyword>
<feature type="domain" description="Sushi" evidence="15">
    <location>
        <begin position="2219"/>
        <end position="2278"/>
    </location>
</feature>
<evidence type="ECO:0000256" key="7">
    <source>
        <dbReference type="ARBA" id="ARBA00023136"/>
    </source>
</evidence>
<dbReference type="Gene3D" id="3.40.50.410">
    <property type="entry name" value="von Willebrand factor, type A domain"/>
    <property type="match status" value="1"/>
</dbReference>
<evidence type="ECO:0000259" key="13">
    <source>
        <dbReference type="PROSITE" id="PS50234"/>
    </source>
</evidence>
<feature type="disulfide bond" evidence="11">
    <location>
        <begin position="2424"/>
        <end position="2451"/>
    </location>
</feature>
<feature type="domain" description="Sushi" evidence="15">
    <location>
        <begin position="1978"/>
        <end position="2035"/>
    </location>
</feature>
<feature type="disulfide bond" evidence="11">
    <location>
        <begin position="3109"/>
        <end position="3136"/>
    </location>
</feature>
<feature type="domain" description="EGF-like" evidence="12">
    <location>
        <begin position="3635"/>
        <end position="3667"/>
    </location>
</feature>
<feature type="disulfide bond" evidence="10">
    <location>
        <begin position="1311"/>
        <end position="1320"/>
    </location>
</feature>
<feature type="domain" description="Sushi" evidence="15">
    <location>
        <begin position="2279"/>
        <end position="2337"/>
    </location>
</feature>
<dbReference type="InterPro" id="IPR001881">
    <property type="entry name" value="EGF-like_Ca-bd_dom"/>
</dbReference>
<feature type="domain" description="EGF-like" evidence="12">
    <location>
        <begin position="1323"/>
        <end position="1359"/>
    </location>
</feature>
<evidence type="ECO:0000259" key="12">
    <source>
        <dbReference type="PROSITE" id="PS50026"/>
    </source>
</evidence>
<feature type="domain" description="HYR" evidence="14">
    <location>
        <begin position="566"/>
        <end position="648"/>
    </location>
</feature>
<dbReference type="PROSITE" id="PS00022">
    <property type="entry name" value="EGF_1"/>
    <property type="match status" value="8"/>
</dbReference>
<keyword evidence="8 10" id="KW-1015">Disulfide bond</keyword>
<protein>
    <recommendedName>
        <fullName evidence="19">Sushi, von Willebrand factor type A, EGF and pentraxin domain-containing protein 1</fullName>
    </recommendedName>
</protein>
<dbReference type="InterPro" id="IPR049883">
    <property type="entry name" value="NOTCH1_EGF-like"/>
</dbReference>
<feature type="domain" description="Sushi" evidence="15">
    <location>
        <begin position="2570"/>
        <end position="2626"/>
    </location>
</feature>
<dbReference type="InterPro" id="IPR035976">
    <property type="entry name" value="Sushi/SCR/CCP_sf"/>
</dbReference>
<feature type="disulfide bond" evidence="11">
    <location>
        <begin position="2366"/>
        <end position="2393"/>
    </location>
</feature>
<dbReference type="Pfam" id="PF07645">
    <property type="entry name" value="EGF_CA"/>
    <property type="match status" value="1"/>
</dbReference>
<dbReference type="CDD" id="cd00033">
    <property type="entry name" value="CCP"/>
    <property type="match status" value="35"/>
</dbReference>
<dbReference type="PROSITE" id="PS50923">
    <property type="entry name" value="SUSHI"/>
    <property type="match status" value="35"/>
</dbReference>
<dbReference type="Pfam" id="PF00084">
    <property type="entry name" value="Sushi"/>
    <property type="match status" value="35"/>
</dbReference>
<feature type="disulfide bond" evidence="11">
    <location>
        <begin position="2189"/>
        <end position="2216"/>
    </location>
</feature>
<evidence type="ECO:0000313" key="17">
    <source>
        <dbReference type="EMBL" id="KAJ1217737.1"/>
    </source>
</evidence>
<feature type="disulfide bond" evidence="11">
    <location>
        <begin position="2878"/>
        <end position="2905"/>
    </location>
</feature>
<dbReference type="InterPro" id="IPR002035">
    <property type="entry name" value="VWF_A"/>
</dbReference>
<feature type="disulfide bond" evidence="11">
    <location>
        <begin position="1732"/>
        <end position="1759"/>
    </location>
</feature>
<feature type="disulfide bond" evidence="11">
    <location>
        <begin position="1832"/>
        <end position="1859"/>
    </location>
</feature>
<reference evidence="17" key="1">
    <citation type="journal article" date="2022" name="bioRxiv">
        <title>Sequencing and chromosome-scale assembly of the giantPleurodeles waltlgenome.</title>
        <authorList>
            <person name="Brown T."/>
            <person name="Elewa A."/>
            <person name="Iarovenko S."/>
            <person name="Subramanian E."/>
            <person name="Araus A.J."/>
            <person name="Petzold A."/>
            <person name="Susuki M."/>
            <person name="Suzuki K.-i.T."/>
            <person name="Hayashi T."/>
            <person name="Toyoda A."/>
            <person name="Oliveira C."/>
            <person name="Osipova E."/>
            <person name="Leigh N.D."/>
            <person name="Simon A."/>
            <person name="Yun M.H."/>
        </authorList>
    </citation>
    <scope>NUCLEOTIDE SEQUENCE</scope>
    <source>
        <strain evidence="17">20211129_DDA</strain>
        <tissue evidence="17">Liver</tissue>
    </source>
</reference>
<feature type="domain" description="Sushi" evidence="15">
    <location>
        <begin position="2454"/>
        <end position="2511"/>
    </location>
</feature>
<feature type="disulfide bond" evidence="10">
    <location>
        <begin position="3639"/>
        <end position="3649"/>
    </location>
</feature>
<feature type="domain" description="Sushi" evidence="15">
    <location>
        <begin position="3374"/>
        <end position="3431"/>
    </location>
</feature>
<feature type="disulfide bond" evidence="11">
    <location>
        <begin position="2006"/>
        <end position="2033"/>
    </location>
</feature>
<dbReference type="InterPro" id="IPR000152">
    <property type="entry name" value="EGF-type_Asp/Asn_hydroxyl_site"/>
</dbReference>
<keyword evidence="4" id="KW-0732">Signal</keyword>
<feature type="disulfide bond" evidence="11">
    <location>
        <begin position="3402"/>
        <end position="3429"/>
    </location>
</feature>
<feature type="disulfide bond" evidence="10">
    <location>
        <begin position="1387"/>
        <end position="1396"/>
    </location>
</feature>
<feature type="domain" description="Sushi" evidence="15">
    <location>
        <begin position="502"/>
        <end position="567"/>
    </location>
</feature>
<feature type="domain" description="EGF-like" evidence="12">
    <location>
        <begin position="1285"/>
        <end position="1321"/>
    </location>
</feature>
<dbReference type="InterPro" id="IPR013320">
    <property type="entry name" value="ConA-like_dom_sf"/>
</dbReference>
<feature type="domain" description="EGF-like" evidence="12">
    <location>
        <begin position="1761"/>
        <end position="1801"/>
    </location>
</feature>
<dbReference type="SMART" id="SM01411">
    <property type="entry name" value="Ephrin_rec_like"/>
    <property type="match status" value="4"/>
</dbReference>
<feature type="domain" description="EGF-like" evidence="12">
    <location>
        <begin position="1209"/>
        <end position="1245"/>
    </location>
</feature>
<dbReference type="InterPro" id="IPR001759">
    <property type="entry name" value="PTX_dom"/>
</dbReference>
<organism evidence="17 18">
    <name type="scientific">Pleurodeles waltl</name>
    <name type="common">Iberian ribbed newt</name>
    <dbReference type="NCBI Taxonomy" id="8319"/>
    <lineage>
        <taxon>Eukaryota</taxon>
        <taxon>Metazoa</taxon>
        <taxon>Chordata</taxon>
        <taxon>Craniata</taxon>
        <taxon>Vertebrata</taxon>
        <taxon>Euteleostomi</taxon>
        <taxon>Amphibia</taxon>
        <taxon>Batrachia</taxon>
        <taxon>Caudata</taxon>
        <taxon>Salamandroidea</taxon>
        <taxon>Salamandridae</taxon>
        <taxon>Pleurodelinae</taxon>
        <taxon>Pleurodeles</taxon>
    </lineage>
</organism>
<feature type="disulfide bond" evidence="11">
    <location>
        <begin position="2936"/>
        <end position="2963"/>
    </location>
</feature>
<dbReference type="FunFam" id="2.60.120.200:FF:000012">
    <property type="entry name" value="neuronal pentraxin receptor"/>
    <property type="match status" value="1"/>
</dbReference>
<dbReference type="Pfam" id="PF00354">
    <property type="entry name" value="Pentaxin"/>
    <property type="match status" value="1"/>
</dbReference>
<dbReference type="SMART" id="SM00159">
    <property type="entry name" value="PTX"/>
    <property type="match status" value="1"/>
</dbReference>
<dbReference type="Gene3D" id="2.10.25.10">
    <property type="entry name" value="Laminin"/>
    <property type="match status" value="10"/>
</dbReference>
<dbReference type="SUPFAM" id="SSF49899">
    <property type="entry name" value="Concanavalin A-like lectins/glucanases"/>
    <property type="match status" value="1"/>
</dbReference>
<dbReference type="PROSITE" id="PS50234">
    <property type="entry name" value="VWFA"/>
    <property type="match status" value="1"/>
</dbReference>
<feature type="disulfide bond" evidence="11">
    <location>
        <begin position="412"/>
        <end position="439"/>
    </location>
</feature>
<accession>A0AAV7WXK5</accession>
<feature type="domain" description="Sushi" evidence="15">
    <location>
        <begin position="3490"/>
        <end position="3548"/>
    </location>
</feature>
<dbReference type="PROSITE" id="PS51828">
    <property type="entry name" value="PTX_2"/>
    <property type="match status" value="1"/>
</dbReference>
<dbReference type="InterPro" id="IPR000436">
    <property type="entry name" value="Sushi_SCR_CCP_dom"/>
</dbReference>
<feature type="disulfide bond" evidence="11">
    <location>
        <begin position="2540"/>
        <end position="2567"/>
    </location>
</feature>
<evidence type="ECO:0000313" key="18">
    <source>
        <dbReference type="Proteomes" id="UP001066276"/>
    </source>
</evidence>
<dbReference type="SUPFAM" id="SSF57535">
    <property type="entry name" value="Complement control module/SCR domain"/>
    <property type="match status" value="35"/>
</dbReference>
<feature type="domain" description="Sushi" evidence="15">
    <location>
        <begin position="2161"/>
        <end position="2218"/>
    </location>
</feature>
<feature type="disulfide bond" evidence="10">
    <location>
        <begin position="3657"/>
        <end position="3666"/>
    </location>
</feature>
<feature type="disulfide bond" evidence="11">
    <location>
        <begin position="2994"/>
        <end position="3021"/>
    </location>
</feature>
<dbReference type="CDD" id="cd01450">
    <property type="entry name" value="vWFA_subfamily_ECM"/>
    <property type="match status" value="1"/>
</dbReference>
<feature type="domain" description="EGF-like" evidence="12">
    <location>
        <begin position="3668"/>
        <end position="3699"/>
    </location>
</feature>
<feature type="domain" description="HYR" evidence="14">
    <location>
        <begin position="649"/>
        <end position="730"/>
    </location>
</feature>
<feature type="domain" description="Sushi" evidence="15">
    <location>
        <begin position="2396"/>
        <end position="2453"/>
    </location>
</feature>
<feature type="domain" description="Sushi" evidence="15">
    <location>
        <begin position="2036"/>
        <end position="2097"/>
    </location>
</feature>
<evidence type="ECO:0000256" key="2">
    <source>
        <dbReference type="ARBA" id="ARBA00022536"/>
    </source>
</evidence>
<feature type="disulfide bond" evidence="10">
    <location>
        <begin position="1349"/>
        <end position="1358"/>
    </location>
</feature>
<dbReference type="Pfam" id="PF00008">
    <property type="entry name" value="EGF"/>
    <property type="match status" value="7"/>
</dbReference>
<evidence type="ECO:0000256" key="5">
    <source>
        <dbReference type="ARBA" id="ARBA00022737"/>
    </source>
</evidence>
<feature type="domain" description="Sushi" evidence="15">
    <location>
        <begin position="2338"/>
        <end position="2395"/>
    </location>
</feature>
<comment type="caution">
    <text evidence="17">The sequence shown here is derived from an EMBL/GenBank/DDBJ whole genome shotgun (WGS) entry which is preliminary data.</text>
</comment>
<dbReference type="Gene3D" id="2.10.50.10">
    <property type="entry name" value="Tumor Necrosis Factor Receptor, subunit A, domain 2"/>
    <property type="match status" value="3"/>
</dbReference>
<feature type="domain" description="EGF-like" evidence="12">
    <location>
        <begin position="1247"/>
        <end position="1283"/>
    </location>
</feature>
<dbReference type="FunFam" id="2.10.25.10:FF:000434">
    <property type="entry name" value="Predicted protein"/>
    <property type="match status" value="1"/>
</dbReference>
<feature type="disulfide bond" evidence="11">
    <location>
        <begin position="1674"/>
        <end position="1701"/>
    </location>
</feature>
<dbReference type="FunFam" id="2.10.25.10:FF:000038">
    <property type="entry name" value="Fibrillin 2"/>
    <property type="match status" value="1"/>
</dbReference>
<dbReference type="FunFam" id="2.10.70.10:FF:000011">
    <property type="entry name" value="CUB and sushi domain-containing protein 3 isoform A"/>
    <property type="match status" value="2"/>
</dbReference>
<feature type="disulfide bond" evidence="11">
    <location>
        <begin position="3519"/>
        <end position="3546"/>
    </location>
</feature>
<dbReference type="Gene3D" id="2.60.120.200">
    <property type="match status" value="1"/>
</dbReference>
<feature type="disulfide bond" evidence="11">
    <location>
        <begin position="2100"/>
        <end position="2143"/>
    </location>
</feature>
<dbReference type="SUPFAM" id="SSF53300">
    <property type="entry name" value="vWA-like"/>
    <property type="match status" value="1"/>
</dbReference>
<keyword evidence="6" id="KW-0106">Calcium</keyword>
<dbReference type="InterPro" id="IPR036465">
    <property type="entry name" value="vWFA_dom_sf"/>
</dbReference>
<feature type="disulfide bond" evidence="10">
    <location>
        <begin position="3671"/>
        <end position="3681"/>
    </location>
</feature>
<evidence type="ECO:0000256" key="9">
    <source>
        <dbReference type="ARBA" id="ARBA00023180"/>
    </source>
</evidence>
<feature type="domain" description="Sushi" evidence="15">
    <location>
        <begin position="442"/>
        <end position="501"/>
    </location>
</feature>
<keyword evidence="5" id="KW-0677">Repeat</keyword>
<dbReference type="InterPro" id="IPR018097">
    <property type="entry name" value="EGF_Ca-bd_CS"/>
</dbReference>
<feature type="domain" description="Pentraxin (PTX)" evidence="16">
    <location>
        <begin position="1440"/>
        <end position="1644"/>
    </location>
</feature>
<sequence>MVAVLCRALSRQSAGGDTNTKAAPVHCSPGDMKRTDPVDEGLMAHTARCAELAESRRQQLDTTENKVEKLGQYFKRNVRKLREKSSLLDMVFLVDESSSVGYANFVNELKFVKKLLSDFPVVPSATRVAIVTFSSKNNVQSRVDYISSSQSHQHKCSLLNKEIPAITYKGGGTYTKGAFQQAAQILRHSRGNSTKVIFLITDGYSNGGDPRPVAMALRELGVEIFTFGIWQGNIRELHDMASHPKEEHCYVLHNFAEFEALARRALHEDLPSGSYIQESRAHCSYLCEEGEDCCDVMASCKCGTHTGQFECICEKGYYGKGLQHECTACPSGTYKPEGYPGGISTCLACPDVNHTSPPGSTSVEDCTCKEGFRAVGQSCEVVQCPEMRPPENGYFIQNVCNNQFDAACGIRCHNGFDLVGSSIRLCQPNGVWSGSEATCRVRTCPKLPPVKHGNISCSSSDTSYKTVCLIRCEEGYRLQGNNKLTCQINSQWDEKEPHCEEIYCPSFHIPENVMVNPLGCGEKPAKTGTVCQLNCVRGFTLTGVTKEVTCVSSGKWNQNTRKAACKDTEPPQISCPDNIQTGNLEHQNSAMVSWETPIAKDNSGDEVSVQVSPAFLAPQLFPIGEEIITYTATDRSGNQATCTFKVTVLDIEPPVIDWCRSPAPIQTTEDEHTAKWEEPQFSDNSGAPLIVTKTHSPGDVFPLGETKVQYTATDPSGNNRTCEIHIVIRGSPCETPFTPDNGEFVCTKDKTSTNCTLVCSAGYTVTEGSVENYYCAHEDGVWTPPHPADWTDCSVKRFANHGYKSYEMLYKATKCDDTNLLKNFADAFQSSLGKMVPTFCNDVDDIDCRLEDLSQKQCLEYNYDYENGFAIGPGGWGTLDRVDYTYDDFLDTIQEEQIQKHLESAPKTAPLRVKRHRRISTPNTDQKIKLIFNITASVPLPERRNDTVESENQRRLLKTLETITNRLKRTLKKEPMYSFHFASEVVVADSNSLESEQAFLFCRPGTVLKGRMCVNCPVGTYYSLEHHTCESCWKGTYQDDEGQMECKNCPPGSYTEYLHSRSILECKAQCKPGTFSSSGLETCESCPLGTFQPASGSRNCEACPKRMSTVKRGALDVSECGVLCPAGEFSRSGLMPCYPCPRDYYQPDGGKSYCLACPFYGTTTVIGARSIAECSSFGSSFSAAEESVIIPTVASKRKDKKQYKVSSQVFHDCFQNPCHNGGTCKEVGTGYICLCITGYTGSKCEMNIDECKSLPCLNQGLCKDGVGEFSCQCQPGFGGLHCEIDINECSSQPCLNEATCVDGVASYHCTCAKGFEGTHCEEEVNECLSNPCLNSGVCVDKKGSFQCQCPSGFMGAVCEKNIDDCLSRPCKNGAQCIDGINSFRCQCAPGYAGLRCENDINECEANPCMNQATCMDSVNAYLCKCPPGFTGTRCETEPSSGFNLDFEVSGIYGYVLLDGILPALSAITCTFWMRSSDSINYGTPISYAVEDGSYNTFLLTDYNGWVLYINGKERITDCPPVNDGKWHHIAVTWTSTDGSWNVYIDGKISDGGKGLSEGLEIPGGGALVLAQEQDQRGEGFNPAESFVGSISQVNVWDHVLLSQEVLLLATSCPEKLKRGNVLAWPDFLPGVVGRVKIDSKSIFCAECPALEGAIPYLHTSSSNLKPGSEVSLYCDPGFQIVGNPVQQCLNMGQWTQPLPRCDRISCGVPPDLENGFYSAEDFFAGSTVTYQCNTGYYLLGDSRMFCTDNGSWNGISPSCLDVDECALGSDCDKLHSTCLNTNGSHICSCIPPYTGDGKTCREPVKCKKPGHPEHGHSTGDMNSIGSVISFSCNDGYLLTGPLKVTCMDSGEWSDIPPYCQAISCGDAVVPDNGAVEGSNFTFGNTVIYSCNKGYSLLGPKEASCLANGTWSNPPPSCEVVMCPTPEDVSNGKYTLTGQSYLSTVLYTCINGYSLQGSSKLTCEASGQWSGLNPTCQLVSCGPPPVVREAVISGKDFTFANSVTYTCKEGYTLIGPATLECLSTGKWSENTPQCVAVSCDEPPNVYHASPETSHRLFGDIAFYYCADGYSLADNSQMICNAQGKWVSPEGKDMPRCIADFCERPASVPYSILESLQKTKFAAGSVVSFKCMEGFVLNTSAKIECVRGGQWIPSPFTIQCIPIRCGEPPSLKNGYVSGTNFSFDAVIAYSCNKGFYIKGEKKRTCEAKAEWSGRMPTCQPVFCGDPPPIENGVVEIKAGLVFQDEVTYHCNPGYRLTGSPVRVCQANRQWFSETPPACVLLSCGKPPPLQHGYSKGERFEVGSRVEFFCDDGYELTGDTGWNCLKTGKWFKKQTPVCLPAKCPDPPLLENQLVLKEMENEVGAVQFFCKEGYSLHGPSALKCLQSQQWNDSFPFCEPVLCEKPPYIPFGEPTIISLNFGSKVKYSCMNGFLLKGVSEIECHADGFWSPSLPECIPVECPHPEEIQNGIVDVQGLTFLSTALYTCKPGFELIGNTTILCGENGQWIGGRPACQPVQCPEAKSIQYGIFSHQNLFYGQTITYSCQTGYQLEGQNILTCLETGKWDFEAPICKAISCDAPEAIENGFVEGADYSYGAMIIYSCMPGFQLSGLAMQTCEESGWSSSTPMCVPTDCGLPPHIDFGLYSKIAIEGNDMSLVSAVEGSPHAKSPTPTPTARLISSNNTQRSMQEIGGVELSDFLYGTVILYICFSGYEVVGNAVLICQEEGTWNGSAPVCVAIECKLPSSPENGFILVSENTLGSRVQYGCKPGYELVGSDSALCLSDRHWSSPAPYCAVISCGTPNKLLNGSFQVDSYVYGSVAYYKCDAGFKLDGSEKRICGDNKKWDGQEPICVPVSCGPPPTVEFGQADGNEYTFLNCVHYHCNEGYRLDGNHNTTCLEDGSWSASPPVCRPVKCAFPQSMLNGEVAGSGDGFGDEIHYHCQAGYILHGTQKRTCQADGNWDGQTPHCEPVNCGPPEDISHGFLNGSTFTFEGYIQYLCFPGYELQGNALRQCMSNGFWSGTPPTCLPCNCPPPVVQNGKILGDGFNCGEVVRFQCHEGFKLLGLSEIRCESAGKWSSGFPHCGRVSCGSPPSIPHAFINGSSSLDENAILYSCMTGYVMKGAAELICTMKGTWSEPYPRCEITSCGPALSVPNAVASGDSHIYGNKVEYSCLEGYVMSTEANSRTCQEDGQWSTENIVCSPRRCPPPTNTINVLVPEAHFFVNKTAVLSCTEGYVLSGKVTPVCQADGTWLPPISDALCTPVSCEKPKHPENGILLGTRYLYRDSILYQCNTGYELLGEPERICQVNMTWSGREPECRRISCRVPELLEHGSIQGKSFMLGDELLYSCNPGYEIQGPSRRICHVNKQWTPAAPTCVSVSCGPHPNVDNAFAIATGNVFKSNVTFICHSGRHLVGPPNITCLASGLWSNPIPSCEDTLCEAPAALTNGLVARGNLTAGSRVEFSCYDGYSLEGEAKAECMDNGSWSHPPPWCKPNPCPVPFIIPEYAVVSETEFFVGQNVSINCQKGYQLRGDAVMTCNPEETWTQTSAKCEKITCGPPPRVPNGIVRGSFYNYGDMLTYSCYSGYMLEGSLRSVCLENETWTAAPVCKAVCRFPCQNGGVCERPNACSCLDGWMGRLCEEPICILPCLNGGRCIAPYSCACQAGWTGSRCHAPVCQYPCLNGGKCIRPNRCHCPPAWSGPDCSRKRKPGFYPF</sequence>
<feature type="domain" description="Sushi" evidence="15">
    <location>
        <begin position="1804"/>
        <end position="1861"/>
    </location>
</feature>
<dbReference type="Pfam" id="PF07974">
    <property type="entry name" value="EGF_2"/>
    <property type="match status" value="1"/>
</dbReference>
<dbReference type="PRINTS" id="PR00895">
    <property type="entry name" value="PENTAXIN"/>
</dbReference>
<dbReference type="Gene3D" id="2.10.70.10">
    <property type="entry name" value="Complement Module, domain 1"/>
    <property type="match status" value="35"/>
</dbReference>
<feature type="domain" description="Sushi" evidence="15">
    <location>
        <begin position="2908"/>
        <end position="2965"/>
    </location>
</feature>
<dbReference type="Proteomes" id="UP001066276">
    <property type="component" value="Chromosome 1_1"/>
</dbReference>
<evidence type="ECO:0000256" key="4">
    <source>
        <dbReference type="ARBA" id="ARBA00022729"/>
    </source>
</evidence>
<dbReference type="FunFam" id="3.40.50.410:FF:000070">
    <property type="entry name" value="sushi, von Willebrand factor type A, EGF and pentraxin domain-containing protein 1"/>
    <property type="match status" value="1"/>
</dbReference>
<name>A0AAV7WXK5_PLEWA</name>
<feature type="domain" description="Sushi" evidence="15">
    <location>
        <begin position="1862"/>
        <end position="1919"/>
    </location>
</feature>
<feature type="disulfide bond" evidence="11">
    <location>
        <begin position="3051"/>
        <end position="3078"/>
    </location>
</feature>
<feature type="domain" description="Sushi" evidence="15">
    <location>
        <begin position="3549"/>
        <end position="3605"/>
    </location>
</feature>
<dbReference type="InterPro" id="IPR013111">
    <property type="entry name" value="EGF_extracell"/>
</dbReference>
<dbReference type="InterPro" id="IPR003410">
    <property type="entry name" value="HYR_dom"/>
</dbReference>
<feature type="domain" description="Sushi" evidence="15">
    <location>
        <begin position="3024"/>
        <end position="3080"/>
    </location>
</feature>
<dbReference type="EMBL" id="JANPWB010000001">
    <property type="protein sequence ID" value="KAJ1217737.1"/>
    <property type="molecule type" value="Genomic_DNA"/>
</dbReference>
<dbReference type="Pfam" id="PF00092">
    <property type="entry name" value="VWA"/>
    <property type="match status" value="1"/>
</dbReference>
<feature type="domain" description="Sushi" evidence="15">
    <location>
        <begin position="2966"/>
        <end position="3023"/>
    </location>
</feature>
<evidence type="ECO:0000259" key="14">
    <source>
        <dbReference type="PROSITE" id="PS50825"/>
    </source>
</evidence>
<feature type="disulfide bond" evidence="10">
    <location>
        <begin position="1425"/>
        <end position="1434"/>
    </location>
</feature>
<comment type="subcellular location">
    <subcellularLocation>
        <location evidence="1">Membrane</location>
    </subcellularLocation>
</comment>
<feature type="domain" description="Sushi" evidence="15">
    <location>
        <begin position="3081"/>
        <end position="3138"/>
    </location>
</feature>
<dbReference type="FunFam" id="2.10.25.10:FF:000004">
    <property type="entry name" value="Neurogenic locus notch 1"/>
    <property type="match status" value="3"/>
</dbReference>
<dbReference type="InterPro" id="IPR009030">
    <property type="entry name" value="Growth_fac_rcpt_cys_sf"/>
</dbReference>
<feature type="disulfide bond" evidence="11">
    <location>
        <begin position="2820"/>
        <end position="2847"/>
    </location>
</feature>
<feature type="domain" description="Sushi" evidence="15">
    <location>
        <begin position="2734"/>
        <end position="2791"/>
    </location>
</feature>
<feature type="domain" description="Sushi" evidence="15">
    <location>
        <begin position="2792"/>
        <end position="2849"/>
    </location>
</feature>
<proteinExistence type="predicted"/>
<keyword evidence="3 11" id="KW-0768">Sushi</keyword>
<dbReference type="SMART" id="SM00181">
    <property type="entry name" value="EGF"/>
    <property type="match status" value="10"/>
</dbReference>
<dbReference type="InterPro" id="IPR011641">
    <property type="entry name" value="Tyr-kin_ephrin_A/B_rcpt-like"/>
</dbReference>
<feature type="domain" description="EGF-like" evidence="12">
    <location>
        <begin position="1361"/>
        <end position="1397"/>
    </location>
</feature>
<feature type="domain" description="VWFA" evidence="13">
    <location>
        <begin position="89"/>
        <end position="270"/>
    </location>
</feature>
<dbReference type="FunFam" id="2.10.25.10:FF:000143">
    <property type="entry name" value="Protein crumbs 1"/>
    <property type="match status" value="1"/>
</dbReference>
<feature type="disulfide bond" evidence="10">
    <location>
        <begin position="3689"/>
        <end position="3698"/>
    </location>
</feature>
<evidence type="ECO:0000256" key="11">
    <source>
        <dbReference type="PROSITE-ProRule" id="PRU00302"/>
    </source>
</evidence>
<dbReference type="SUPFAM" id="SSF57184">
    <property type="entry name" value="Growth factor receptor domain"/>
    <property type="match status" value="2"/>
</dbReference>
<dbReference type="GO" id="GO:0016020">
    <property type="term" value="C:membrane"/>
    <property type="evidence" value="ECO:0007669"/>
    <property type="project" value="UniProtKB-SubCell"/>
</dbReference>
<feature type="disulfide bond" evidence="11">
    <location>
        <begin position="3460"/>
        <end position="3487"/>
    </location>
</feature>
<keyword evidence="2 10" id="KW-0245">EGF-like domain</keyword>
<feature type="disulfide bond" evidence="11">
    <location>
        <begin position="1890"/>
        <end position="1917"/>
    </location>
</feature>
<evidence type="ECO:0000256" key="8">
    <source>
        <dbReference type="ARBA" id="ARBA00023157"/>
    </source>
</evidence>
<dbReference type="SMART" id="SM00032">
    <property type="entry name" value="CCP"/>
    <property type="match status" value="36"/>
</dbReference>
<dbReference type="PROSITE" id="PS50825">
    <property type="entry name" value="HYR"/>
    <property type="match status" value="2"/>
</dbReference>
<dbReference type="FunFam" id="2.10.70.10:FF:000183">
    <property type="entry name" value="Sushi, von Willebrand factor type A, EGF and pentraxin domain containing 1"/>
    <property type="match status" value="1"/>
</dbReference>
<dbReference type="PROSITE" id="PS01186">
    <property type="entry name" value="EGF_2"/>
    <property type="match status" value="8"/>
</dbReference>
<evidence type="ECO:0000256" key="1">
    <source>
        <dbReference type="ARBA" id="ARBA00004370"/>
    </source>
</evidence>
<feature type="domain" description="Sushi" evidence="15">
    <location>
        <begin position="3432"/>
        <end position="3489"/>
    </location>
</feature>
<feature type="disulfide bond" evidence="11">
    <location>
        <begin position="2482"/>
        <end position="2509"/>
    </location>
</feature>
<feature type="domain" description="Sushi" evidence="15">
    <location>
        <begin position="1645"/>
        <end position="1703"/>
    </location>
</feature>
<evidence type="ECO:0000256" key="6">
    <source>
        <dbReference type="ARBA" id="ARBA00022837"/>
    </source>
</evidence>
<feature type="domain" description="Sushi" evidence="15">
    <location>
        <begin position="2512"/>
        <end position="2569"/>
    </location>
</feature>
<dbReference type="SMART" id="SM00327">
    <property type="entry name" value="VWA"/>
    <property type="match status" value="1"/>
</dbReference>
<feature type="disulfide bond" evidence="11">
    <location>
        <begin position="2704"/>
        <end position="2731"/>
    </location>
</feature>
<dbReference type="PANTHER" id="PTHR46393">
    <property type="entry name" value="SUSHI DOMAIN-CONTAINING PROTEIN"/>
    <property type="match status" value="1"/>
</dbReference>
<feature type="domain" description="EGF-like" evidence="12">
    <location>
        <begin position="1399"/>
        <end position="1435"/>
    </location>
</feature>
<feature type="domain" description="Sushi" evidence="15">
    <location>
        <begin position="2098"/>
        <end position="2160"/>
    </location>
</feature>
<evidence type="ECO:0008006" key="19">
    <source>
        <dbReference type="Google" id="ProtNLM"/>
    </source>
</evidence>
<dbReference type="SUPFAM" id="SSF57196">
    <property type="entry name" value="EGF/Laminin"/>
    <property type="match status" value="3"/>
</dbReference>
<feature type="domain" description="Sushi" evidence="15">
    <location>
        <begin position="1920"/>
        <end position="1977"/>
    </location>
</feature>
<feature type="disulfide bond" evidence="11">
    <location>
        <begin position="3286"/>
        <end position="3313"/>
    </location>
</feature>
<feature type="domain" description="Sushi" evidence="15">
    <location>
        <begin position="2662"/>
        <end position="2733"/>
    </location>
</feature>
<dbReference type="FunFam" id="2.10.50.10:FF:000018">
    <property type="entry name" value="Sushi, von Willebrand factor type A, EGF and pentraxin domain-containing 1"/>
    <property type="match status" value="2"/>
</dbReference>
<evidence type="ECO:0000259" key="16">
    <source>
        <dbReference type="PROSITE" id="PS51828"/>
    </source>
</evidence>
<dbReference type="PRINTS" id="PR00453">
    <property type="entry name" value="VWFADOMAIN"/>
</dbReference>
<evidence type="ECO:0000256" key="3">
    <source>
        <dbReference type="ARBA" id="ARBA00022659"/>
    </source>
</evidence>
<dbReference type="Pfam" id="PF07699">
    <property type="entry name" value="Ephrin_rec_like"/>
    <property type="match status" value="4"/>
</dbReference>
<dbReference type="CDD" id="cd00054">
    <property type="entry name" value="EGF_CA"/>
    <property type="match status" value="7"/>
</dbReference>
<keyword evidence="9" id="KW-0325">Glycoprotein</keyword>
<dbReference type="PROSITE" id="PS50026">
    <property type="entry name" value="EGF_3"/>
    <property type="match status" value="9"/>
</dbReference>
<dbReference type="PROSITE" id="PS01187">
    <property type="entry name" value="EGF_CA"/>
    <property type="match status" value="2"/>
</dbReference>
<dbReference type="PROSITE" id="PS00010">
    <property type="entry name" value="ASX_HYDROXYL"/>
    <property type="match status" value="5"/>
</dbReference>
<evidence type="ECO:0000259" key="15">
    <source>
        <dbReference type="PROSITE" id="PS50923"/>
    </source>
</evidence>
<evidence type="ECO:0000256" key="10">
    <source>
        <dbReference type="PROSITE-ProRule" id="PRU00076"/>
    </source>
</evidence>
<feature type="domain" description="Sushi" evidence="15">
    <location>
        <begin position="3198"/>
        <end position="3257"/>
    </location>
</feature>
<dbReference type="FunFam" id="2.10.25.10:FF:000012">
    <property type="entry name" value="Delta-like protein"/>
    <property type="match status" value="1"/>
</dbReference>
<feature type="domain" description="Sushi" evidence="15">
    <location>
        <begin position="3316"/>
        <end position="3373"/>
    </location>
</feature>
<dbReference type="SMART" id="SM00179">
    <property type="entry name" value="EGF_CA"/>
    <property type="match status" value="8"/>
</dbReference>
<gene>
    <name evidence="17" type="ORF">NDU88_005327</name>
</gene>
<feature type="domain" description="Sushi" evidence="15">
    <location>
        <begin position="2850"/>
        <end position="2907"/>
    </location>
</feature>
<feature type="domain" description="Sushi" evidence="15">
    <location>
        <begin position="3258"/>
        <end position="3315"/>
    </location>
</feature>
<feature type="disulfide bond" evidence="11">
    <location>
        <begin position="1948"/>
        <end position="1975"/>
    </location>
</feature>